<dbReference type="EMBL" id="KQ434827">
    <property type="protein sequence ID" value="KZC07580.1"/>
    <property type="molecule type" value="Genomic_DNA"/>
</dbReference>
<dbReference type="AlphaFoldDB" id="A0A154P8W0"/>
<evidence type="ECO:0000313" key="3">
    <source>
        <dbReference type="Proteomes" id="UP000076502"/>
    </source>
</evidence>
<reference evidence="2 3" key="1">
    <citation type="submission" date="2015-07" db="EMBL/GenBank/DDBJ databases">
        <title>The genome of Dufourea novaeangliae.</title>
        <authorList>
            <person name="Pan H."/>
            <person name="Kapheim K."/>
        </authorList>
    </citation>
    <scope>NUCLEOTIDE SEQUENCE [LARGE SCALE GENOMIC DNA]</scope>
    <source>
        <strain evidence="2">0120121106</strain>
        <tissue evidence="2">Whole body</tissue>
    </source>
</reference>
<sequence>MYVEGDALGTHHQFQRAQTKGNRGYKGKTKGMLRIRRKHEDINGRGIHRGMKQWGWMGGRMREETRKYIQTEREDEGLARASLSVESIGGHWHQ</sequence>
<protein>
    <submittedName>
        <fullName evidence="2">Uncharacterized protein</fullName>
    </submittedName>
</protein>
<evidence type="ECO:0000313" key="2">
    <source>
        <dbReference type="EMBL" id="KZC07580.1"/>
    </source>
</evidence>
<feature type="region of interest" description="Disordered" evidence="1">
    <location>
        <begin position="1"/>
        <end position="30"/>
    </location>
</feature>
<name>A0A154P8W0_DUFNO</name>
<evidence type="ECO:0000256" key="1">
    <source>
        <dbReference type="SAM" id="MobiDB-lite"/>
    </source>
</evidence>
<accession>A0A154P8W0</accession>
<proteinExistence type="predicted"/>
<dbReference type="Proteomes" id="UP000076502">
    <property type="component" value="Unassembled WGS sequence"/>
</dbReference>
<gene>
    <name evidence="2" type="ORF">WN55_08352</name>
</gene>
<organism evidence="2 3">
    <name type="scientific">Dufourea novaeangliae</name>
    <name type="common">Sweat bee</name>
    <dbReference type="NCBI Taxonomy" id="178035"/>
    <lineage>
        <taxon>Eukaryota</taxon>
        <taxon>Metazoa</taxon>
        <taxon>Ecdysozoa</taxon>
        <taxon>Arthropoda</taxon>
        <taxon>Hexapoda</taxon>
        <taxon>Insecta</taxon>
        <taxon>Pterygota</taxon>
        <taxon>Neoptera</taxon>
        <taxon>Endopterygota</taxon>
        <taxon>Hymenoptera</taxon>
        <taxon>Apocrita</taxon>
        <taxon>Aculeata</taxon>
        <taxon>Apoidea</taxon>
        <taxon>Anthophila</taxon>
        <taxon>Halictidae</taxon>
        <taxon>Rophitinae</taxon>
        <taxon>Dufourea</taxon>
    </lineage>
</organism>
<keyword evidence="3" id="KW-1185">Reference proteome</keyword>